<dbReference type="Pfam" id="PF13688">
    <property type="entry name" value="Reprolysin_5"/>
    <property type="match status" value="1"/>
</dbReference>
<dbReference type="RefSeq" id="WP_004079357.1">
    <property type="nucleotide sequence ID" value="NZ_CM001436.1"/>
</dbReference>
<evidence type="ECO:0000313" key="2">
    <source>
        <dbReference type="Proteomes" id="UP000005741"/>
    </source>
</evidence>
<dbReference type="InterPro" id="IPR024079">
    <property type="entry name" value="MetalloPept_cat_dom_sf"/>
</dbReference>
<dbReference type="Proteomes" id="UP000005741">
    <property type="component" value="Chromosome"/>
</dbReference>
<gene>
    <name evidence="1" type="ORF">Metlim_2739</name>
</gene>
<evidence type="ECO:0000313" key="1">
    <source>
        <dbReference type="EMBL" id="EHQ36774.1"/>
    </source>
</evidence>
<dbReference type="OrthoDB" id="105962at2157"/>
<dbReference type="EMBL" id="CM001436">
    <property type="protein sequence ID" value="EHQ36774.1"/>
    <property type="molecule type" value="Genomic_DNA"/>
</dbReference>
<dbReference type="SUPFAM" id="SSF55486">
    <property type="entry name" value="Metalloproteases ('zincins'), catalytic domain"/>
    <property type="match status" value="1"/>
</dbReference>
<dbReference type="Gene3D" id="3.40.390.10">
    <property type="entry name" value="Collagenase (Catalytic Domain)"/>
    <property type="match status" value="1"/>
</dbReference>
<dbReference type="InParanoid" id="H1YWN3"/>
<accession>H1YWN3</accession>
<dbReference type="GO" id="GO:0008237">
    <property type="term" value="F:metallopeptidase activity"/>
    <property type="evidence" value="ECO:0007669"/>
    <property type="project" value="InterPro"/>
</dbReference>
<reference evidence="1 2" key="1">
    <citation type="submission" date="2011-10" db="EMBL/GenBank/DDBJ databases">
        <title>The Improved High-Quality Draft genome of Methanoplanus limicola DSM 2279.</title>
        <authorList>
            <consortium name="US DOE Joint Genome Institute (JGI-PGF)"/>
            <person name="Lucas S."/>
            <person name="Copeland A."/>
            <person name="Lapidus A."/>
            <person name="Glavina del Rio T."/>
            <person name="Dalin E."/>
            <person name="Tice H."/>
            <person name="Bruce D."/>
            <person name="Goodwin L."/>
            <person name="Pitluck S."/>
            <person name="Peters L."/>
            <person name="Mikhailova N."/>
            <person name="Lu M."/>
            <person name="Kyrpides N."/>
            <person name="Mavromatis K."/>
            <person name="Ivanova N."/>
            <person name="Markowitz V."/>
            <person name="Cheng J.-F."/>
            <person name="Hugenholtz P."/>
            <person name="Woyke T."/>
            <person name="Wu D."/>
            <person name="Wirth R."/>
            <person name="Brambilla E.-M."/>
            <person name="Klenk H.-P."/>
            <person name="Eisen J.A."/>
        </authorList>
    </citation>
    <scope>NUCLEOTIDE SEQUENCE [LARGE SCALE GENOMIC DNA]</scope>
    <source>
        <strain evidence="1 2">DSM 2279</strain>
    </source>
</reference>
<sequence>MKLKKGVRALSLLLVMALMTAMLVPAVSADKINYNDNLSIPLINIEGTTEKLETDQIKADLKIQSTIEKYDLVLFDIPKIRDDIFKDGELAVCIDGKNYSMTLKELPVNDKGVNPDTHSYTGNLKGVENSNSVLTISKSVLIASIILNGEEYCIDSLSATDSSGNKYHIEYKVNDVKIEGNYIYGIEDYLAHTEMSDEEMRIRNEQANIEEEEKASRSTAYVRILVMTDAKWIYDEPDWQVKAQNIISQANNQFGRSDIQIYLLATYDSSKAGELATDAQNIVQNPLDTFISHVSPSYLNSKSADIAIYLGGYDCTNPDWGVGATYGYDSNNATKKRYGWSQMADDPSPYDAIHHDRTVATLHEIGHLFDADHQDGMQAANQESYNRAYQWNSGSITQSVVWAPVLRSTSYEYSSNDYNGDYYHNNALRIHQTRNVVASYF</sequence>
<proteinExistence type="predicted"/>
<keyword evidence="2" id="KW-1185">Reference proteome</keyword>
<dbReference type="AlphaFoldDB" id="H1YWN3"/>
<dbReference type="HOGENOM" id="CLU_047668_0_0_2"/>
<protein>
    <submittedName>
        <fullName evidence="1">Uncharacterized protein</fullName>
    </submittedName>
</protein>
<organism evidence="1 2">
    <name type="scientific">Methanoplanus limicola DSM 2279</name>
    <dbReference type="NCBI Taxonomy" id="937775"/>
    <lineage>
        <taxon>Archaea</taxon>
        <taxon>Methanobacteriati</taxon>
        <taxon>Methanobacteriota</taxon>
        <taxon>Stenosarchaea group</taxon>
        <taxon>Methanomicrobia</taxon>
        <taxon>Methanomicrobiales</taxon>
        <taxon>Methanomicrobiaceae</taxon>
        <taxon>Methanoplanus</taxon>
    </lineage>
</organism>
<name>H1YWN3_9EURY</name>